<sequence length="52" mass="5988">MIVVFYALSSLTCGWSYQMSFELQDPEDLSGADITCTRRHHKQQFVLCDRCG</sequence>
<evidence type="ECO:0000313" key="2">
    <source>
        <dbReference type="EMBL" id="OAP07283.1"/>
    </source>
</evidence>
<evidence type="ECO:0000256" key="1">
    <source>
        <dbReference type="SAM" id="SignalP"/>
    </source>
</evidence>
<proteinExistence type="predicted"/>
<reference evidence="3" key="1">
    <citation type="journal article" date="2016" name="Proc. Natl. Acad. Sci. U.S.A.">
        <title>Chromosome-level assembly of Arabidopsis thaliana Ler reveals the extent of translocation and inversion polymorphisms.</title>
        <authorList>
            <person name="Zapata L."/>
            <person name="Ding J."/>
            <person name="Willing E.M."/>
            <person name="Hartwig B."/>
            <person name="Bezdan D."/>
            <person name="Jiao W.B."/>
            <person name="Patel V."/>
            <person name="Velikkakam James G."/>
            <person name="Koornneef M."/>
            <person name="Ossowski S."/>
            <person name="Schneeberger K."/>
        </authorList>
    </citation>
    <scope>NUCLEOTIDE SEQUENCE [LARGE SCALE GENOMIC DNA]</scope>
    <source>
        <strain evidence="3">cv. Landsberg erecta</strain>
    </source>
</reference>
<keyword evidence="1" id="KW-0732">Signal</keyword>
<organism evidence="2 3">
    <name type="scientific">Arabidopsis thaliana</name>
    <name type="common">Mouse-ear cress</name>
    <dbReference type="NCBI Taxonomy" id="3702"/>
    <lineage>
        <taxon>Eukaryota</taxon>
        <taxon>Viridiplantae</taxon>
        <taxon>Streptophyta</taxon>
        <taxon>Embryophyta</taxon>
        <taxon>Tracheophyta</taxon>
        <taxon>Spermatophyta</taxon>
        <taxon>Magnoliopsida</taxon>
        <taxon>eudicotyledons</taxon>
        <taxon>Gunneridae</taxon>
        <taxon>Pentapetalae</taxon>
        <taxon>rosids</taxon>
        <taxon>malvids</taxon>
        <taxon>Brassicales</taxon>
        <taxon>Brassicaceae</taxon>
        <taxon>Camelineae</taxon>
        <taxon>Arabidopsis</taxon>
    </lineage>
</organism>
<dbReference type="Proteomes" id="UP000078284">
    <property type="component" value="Chromosome 2"/>
</dbReference>
<feature type="chain" id="PRO_5008095127" evidence="1">
    <location>
        <begin position="17"/>
        <end position="52"/>
    </location>
</feature>
<protein>
    <submittedName>
        <fullName evidence="2">Uncharacterized protein</fullName>
    </submittedName>
</protein>
<feature type="signal peptide" evidence="1">
    <location>
        <begin position="1"/>
        <end position="16"/>
    </location>
</feature>
<gene>
    <name evidence="2" type="ordered locus">AXX17_At2g09890</name>
</gene>
<comment type="caution">
    <text evidence="2">The sequence shown here is derived from an EMBL/GenBank/DDBJ whole genome shotgun (WGS) entry which is preliminary data.</text>
</comment>
<accession>A0A178VQB4</accession>
<name>A0A178VQB4_ARATH</name>
<dbReference type="AlphaFoldDB" id="A0A178VQB4"/>
<evidence type="ECO:0000313" key="3">
    <source>
        <dbReference type="Proteomes" id="UP000078284"/>
    </source>
</evidence>
<dbReference type="EMBL" id="LUHQ01000002">
    <property type="protein sequence ID" value="OAP07283.1"/>
    <property type="molecule type" value="Genomic_DNA"/>
</dbReference>